<protein>
    <recommendedName>
        <fullName evidence="3">Thioredoxin</fullName>
    </recommendedName>
</protein>
<sequence length="52" mass="5523">MDRFPLRLQARGMALAGVLLGIFLLVAGLVRGEALTLLQKAARICLECIGLG</sequence>
<comment type="caution">
    <text evidence="1">The sequence shown here is derived from an EMBL/GenBank/DDBJ whole genome shotgun (WGS) entry which is preliminary data.</text>
</comment>
<dbReference type="AlphaFoldDB" id="A0A3N5BV97"/>
<evidence type="ECO:0008006" key="3">
    <source>
        <dbReference type="Google" id="ProtNLM"/>
    </source>
</evidence>
<dbReference type="RefSeq" id="WP_170157630.1">
    <property type="nucleotide sequence ID" value="NZ_RKRE01000001.1"/>
</dbReference>
<proteinExistence type="predicted"/>
<organism evidence="1 2">
    <name type="scientific">Thermodesulfitimonas autotrophica</name>
    <dbReference type="NCBI Taxonomy" id="1894989"/>
    <lineage>
        <taxon>Bacteria</taxon>
        <taxon>Bacillati</taxon>
        <taxon>Bacillota</taxon>
        <taxon>Clostridia</taxon>
        <taxon>Thermoanaerobacterales</taxon>
        <taxon>Thermoanaerobacteraceae</taxon>
        <taxon>Thermodesulfitimonas</taxon>
    </lineage>
</organism>
<accession>A0A3N5BV97</accession>
<gene>
    <name evidence="1" type="ORF">EDD75_0650</name>
</gene>
<dbReference type="InterPro" id="IPR047708">
    <property type="entry name" value="CD1871A-like"/>
</dbReference>
<reference evidence="1 2" key="1">
    <citation type="submission" date="2018-11" db="EMBL/GenBank/DDBJ databases">
        <title>Genomic Encyclopedia of Type Strains, Phase IV (KMG-IV): sequencing the most valuable type-strain genomes for metagenomic binning, comparative biology and taxonomic classification.</title>
        <authorList>
            <person name="Goeker M."/>
        </authorList>
    </citation>
    <scope>NUCLEOTIDE SEQUENCE [LARGE SCALE GENOMIC DNA]</scope>
    <source>
        <strain evidence="1 2">DSM 102936</strain>
    </source>
</reference>
<evidence type="ECO:0000313" key="2">
    <source>
        <dbReference type="Proteomes" id="UP000282654"/>
    </source>
</evidence>
<evidence type="ECO:0000313" key="1">
    <source>
        <dbReference type="EMBL" id="RPF49825.1"/>
    </source>
</evidence>
<dbReference type="Proteomes" id="UP000282654">
    <property type="component" value="Unassembled WGS sequence"/>
</dbReference>
<keyword evidence="2" id="KW-1185">Reference proteome</keyword>
<dbReference type="EMBL" id="RKRE01000001">
    <property type="protein sequence ID" value="RPF49825.1"/>
    <property type="molecule type" value="Genomic_DNA"/>
</dbReference>
<dbReference type="NCBIfam" id="NF040920">
    <property type="entry name" value="CD1871A_fam"/>
    <property type="match status" value="1"/>
</dbReference>
<name>A0A3N5BV97_9THEO</name>